<reference evidence="3 4" key="1">
    <citation type="journal article" date="2013" name="Nat. Commun.">
        <title>Genome analysis reveals insights into physiology and longevity of the Brandt's bat Myotis brandtii.</title>
        <authorList>
            <person name="Seim I."/>
            <person name="Fang X."/>
            <person name="Xiong Z."/>
            <person name="Lobanov A.V."/>
            <person name="Huang Z."/>
            <person name="Ma S."/>
            <person name="Feng Y."/>
            <person name="Turanov A.A."/>
            <person name="Zhu Y."/>
            <person name="Lenz T.L."/>
            <person name="Gerashchenko M.V."/>
            <person name="Fan D."/>
            <person name="Hee Yim S."/>
            <person name="Yao X."/>
            <person name="Jordan D."/>
            <person name="Xiong Y."/>
            <person name="Ma Y."/>
            <person name="Lyapunov A.N."/>
            <person name="Chen G."/>
            <person name="Kulakova O.I."/>
            <person name="Sun Y."/>
            <person name="Lee S.G."/>
            <person name="Bronson R.T."/>
            <person name="Moskalev A.A."/>
            <person name="Sunyaev S.R."/>
            <person name="Zhang G."/>
            <person name="Krogh A."/>
            <person name="Wang J."/>
            <person name="Gladyshev V.N."/>
        </authorList>
    </citation>
    <scope>NUCLEOTIDE SEQUENCE [LARGE SCALE GENOMIC DNA]</scope>
</reference>
<comment type="similarity">
    <text evidence="1">Belongs to the TMA7 family.</text>
</comment>
<protein>
    <submittedName>
        <fullName evidence="3">Testis-expressed protein 19.2</fullName>
    </submittedName>
</protein>
<dbReference type="GO" id="GO:0005737">
    <property type="term" value="C:cytoplasm"/>
    <property type="evidence" value="ECO:0007669"/>
    <property type="project" value="TreeGrafter"/>
</dbReference>
<dbReference type="GO" id="GO:0001890">
    <property type="term" value="P:placenta development"/>
    <property type="evidence" value="ECO:0007669"/>
    <property type="project" value="TreeGrafter"/>
</dbReference>
<feature type="compositionally biased region" description="Basic and acidic residues" evidence="2">
    <location>
        <begin position="27"/>
        <end position="41"/>
    </location>
</feature>
<dbReference type="InterPro" id="IPR029093">
    <property type="entry name" value="TEX19"/>
</dbReference>
<evidence type="ECO:0000256" key="1">
    <source>
        <dbReference type="ARBA" id="ARBA00006631"/>
    </source>
</evidence>
<evidence type="ECO:0000313" key="3">
    <source>
        <dbReference type="EMBL" id="EPQ18587.1"/>
    </source>
</evidence>
<accession>S7QBX1</accession>
<dbReference type="InterPro" id="IPR015157">
    <property type="entry name" value="TMA7"/>
</dbReference>
<dbReference type="EMBL" id="KE164547">
    <property type="protein sequence ID" value="EPQ18587.1"/>
    <property type="molecule type" value="Genomic_DNA"/>
</dbReference>
<proteinExistence type="inferred from homology"/>
<dbReference type="GO" id="GO:0005634">
    <property type="term" value="C:nucleus"/>
    <property type="evidence" value="ECO:0007669"/>
    <property type="project" value="TreeGrafter"/>
</dbReference>
<feature type="region of interest" description="Disordered" evidence="2">
    <location>
        <begin position="165"/>
        <end position="261"/>
    </location>
</feature>
<dbReference type="AlphaFoldDB" id="S7QBX1"/>
<feature type="region of interest" description="Disordered" evidence="2">
    <location>
        <begin position="1"/>
        <end position="41"/>
    </location>
</feature>
<dbReference type="GO" id="GO:0007283">
    <property type="term" value="P:spermatogenesis"/>
    <property type="evidence" value="ECO:0007669"/>
    <property type="project" value="TreeGrafter"/>
</dbReference>
<keyword evidence="4" id="KW-1185">Reference proteome</keyword>
<dbReference type="Proteomes" id="UP000052978">
    <property type="component" value="Unassembled WGS sequence"/>
</dbReference>
<name>S7QBX1_MYOBR</name>
<gene>
    <name evidence="3" type="ORF">D623_10007408</name>
</gene>
<dbReference type="PANTHER" id="PTHR31387:SF0">
    <property type="entry name" value="TESTIS-EXPRESSED PROTEIN 19"/>
    <property type="match status" value="1"/>
</dbReference>
<evidence type="ECO:0000313" key="4">
    <source>
        <dbReference type="Proteomes" id="UP000052978"/>
    </source>
</evidence>
<dbReference type="Pfam" id="PF09072">
    <property type="entry name" value="TMA7"/>
    <property type="match status" value="1"/>
</dbReference>
<dbReference type="GO" id="GO:0008584">
    <property type="term" value="P:male gonad development"/>
    <property type="evidence" value="ECO:0007669"/>
    <property type="project" value="TreeGrafter"/>
</dbReference>
<organism evidence="3 4">
    <name type="scientific">Myotis brandtii</name>
    <name type="common">Brandt's bat</name>
    <dbReference type="NCBI Taxonomy" id="109478"/>
    <lineage>
        <taxon>Eukaryota</taxon>
        <taxon>Metazoa</taxon>
        <taxon>Chordata</taxon>
        <taxon>Craniata</taxon>
        <taxon>Vertebrata</taxon>
        <taxon>Euteleostomi</taxon>
        <taxon>Mammalia</taxon>
        <taxon>Eutheria</taxon>
        <taxon>Laurasiatheria</taxon>
        <taxon>Chiroptera</taxon>
        <taxon>Yangochiroptera</taxon>
        <taxon>Vespertilionidae</taxon>
        <taxon>Myotis</taxon>
    </lineage>
</organism>
<dbReference type="PANTHER" id="PTHR31387">
    <property type="entry name" value="TESTIS-EXPRESSED PROTEIN 19"/>
    <property type="match status" value="1"/>
</dbReference>
<evidence type="ECO:0000256" key="2">
    <source>
        <dbReference type="SAM" id="MobiDB-lite"/>
    </source>
</evidence>
<feature type="compositionally biased region" description="Low complexity" evidence="2">
    <location>
        <begin position="249"/>
        <end position="261"/>
    </location>
</feature>
<sequence length="261" mass="28410">MSGREGGKKKALKQPKKQAKEMDEEDKAFKQRQKEEQKKLEELKAKAAGKGPLATGEPVLLELVATQEVDLALADTWLLRLLAMAMSPRWVWRTPEPRWVLLLAPNDRCVLQLQSPVPGQDLSPWQLSVLQSCPTGHGAQLVPAGTALLMWGFRVLSYSPWNKTEAEEGDAASGPEASPQEQGPGFTGTGSWGARESLGPEGASLFPAPQPQAQVTTRLPEATRDWEGQAAAPPPQPGQLLARDGDGDLGLWWEDGAWPRD</sequence>